<dbReference type="Proteomes" id="UP000070299">
    <property type="component" value="Unassembled WGS sequence"/>
</dbReference>
<dbReference type="OrthoDB" id="5769880at2"/>
<keyword evidence="3" id="KW-1185">Reference proteome</keyword>
<feature type="domain" description="Regulator of ribonuclease activity B" evidence="1">
    <location>
        <begin position="6"/>
        <end position="103"/>
    </location>
</feature>
<reference evidence="3" key="1">
    <citation type="submission" date="2016-02" db="EMBL/GenBank/DDBJ databases">
        <authorList>
            <person name="Schultz-Johansen M."/>
            <person name="Glaring M.A."/>
            <person name="Bech P.K."/>
            <person name="Stougaard P."/>
        </authorList>
    </citation>
    <scope>NUCLEOTIDE SEQUENCE [LARGE SCALE GENOMIC DNA]</scope>
    <source>
        <strain evidence="3">S66</strain>
    </source>
</reference>
<proteinExistence type="predicted"/>
<dbReference type="EMBL" id="LSNE01000003">
    <property type="protein sequence ID" value="KXI30363.1"/>
    <property type="molecule type" value="Genomic_DNA"/>
</dbReference>
<dbReference type="Pfam" id="PF06877">
    <property type="entry name" value="RraB"/>
    <property type="match status" value="1"/>
</dbReference>
<dbReference type="SUPFAM" id="SSF89946">
    <property type="entry name" value="Hypothetical protein VC0424"/>
    <property type="match status" value="1"/>
</dbReference>
<evidence type="ECO:0000313" key="3">
    <source>
        <dbReference type="Proteomes" id="UP000070299"/>
    </source>
</evidence>
<accession>A0A136A556</accession>
<dbReference type="AlphaFoldDB" id="A0A136A556"/>
<dbReference type="Gene3D" id="3.30.70.970">
    <property type="entry name" value="RraB-like"/>
    <property type="match status" value="1"/>
</dbReference>
<sequence>MNFPNDVDGDVLRRLDDSGFDFSKTWEIDFNVDFNSWPPSQEALNILEKEYGAIEIFEPEEESDGYVLFNITSIVSYELIVDTQRKASSLVSTFGGVCESWGVLH</sequence>
<name>A0A136A556_9ALTE</name>
<dbReference type="RefSeq" id="WP_068374665.1">
    <property type="nucleotide sequence ID" value="NZ_LSNE01000003.1"/>
</dbReference>
<organism evidence="2 3">
    <name type="scientific">Paraglaciecola hydrolytica</name>
    <dbReference type="NCBI Taxonomy" id="1799789"/>
    <lineage>
        <taxon>Bacteria</taxon>
        <taxon>Pseudomonadati</taxon>
        <taxon>Pseudomonadota</taxon>
        <taxon>Gammaproteobacteria</taxon>
        <taxon>Alteromonadales</taxon>
        <taxon>Alteromonadaceae</taxon>
        <taxon>Paraglaciecola</taxon>
    </lineage>
</organism>
<evidence type="ECO:0000313" key="2">
    <source>
        <dbReference type="EMBL" id="KXI30363.1"/>
    </source>
</evidence>
<protein>
    <recommendedName>
        <fullName evidence="1">Regulator of ribonuclease activity B domain-containing protein</fullName>
    </recommendedName>
</protein>
<gene>
    <name evidence="2" type="ORF">AX660_10340</name>
</gene>
<dbReference type="InterPro" id="IPR036701">
    <property type="entry name" value="RraB-like_sf"/>
</dbReference>
<evidence type="ECO:0000259" key="1">
    <source>
        <dbReference type="Pfam" id="PF06877"/>
    </source>
</evidence>
<dbReference type="InterPro" id="IPR009671">
    <property type="entry name" value="RraB_dom"/>
</dbReference>
<comment type="caution">
    <text evidence="2">The sequence shown here is derived from an EMBL/GenBank/DDBJ whole genome shotgun (WGS) entry which is preliminary data.</text>
</comment>